<dbReference type="EMBL" id="JACXAA010000017">
    <property type="protein sequence ID" value="MBD2757129.1"/>
    <property type="molecule type" value="Genomic_DNA"/>
</dbReference>
<dbReference type="RefSeq" id="WP_191042748.1">
    <property type="nucleotide sequence ID" value="NZ_JACXAA010000017.1"/>
</dbReference>
<dbReference type="AlphaFoldDB" id="A0A927B7G3"/>
<evidence type="ECO:0000313" key="1">
    <source>
        <dbReference type="EMBL" id="MBD2757129.1"/>
    </source>
</evidence>
<comment type="caution">
    <text evidence="1">The sequence shown here is derived from an EMBL/GenBank/DDBJ whole genome shotgun (WGS) entry which is preliminary data.</text>
</comment>
<protein>
    <submittedName>
        <fullName evidence="1">Uncharacterized protein</fullName>
    </submittedName>
</protein>
<dbReference type="Proteomes" id="UP000653797">
    <property type="component" value="Unassembled WGS sequence"/>
</dbReference>
<gene>
    <name evidence="1" type="ORF">IC230_29895</name>
</gene>
<proteinExistence type="predicted"/>
<sequence>MEKARNQALTRRKITIQTNIGKHIKSIELGRYHQSLESYLEGICSSFTIYKGNDATLWLKSYLSSFKGWGAIRYKENNVFPNGSALFKKYQEFGQRLWKDKKAQKILIDFLESGEGEYIDAINSLICKLKSLPNWEVIYEQTDELRIVKPLIEPEAQFSEKVETLPIANQLPNIEFNRSLPSVIRNKAEDDALKTFSDYMPEEYRENALPYLTERYTNAKPGMIWQMLISVTDLGIVTSKILNMTDNKLLSILESQFGKIGKNGRRSFNSAKNTYNSPGKKQATDIQLTKDKIKADLNINRL</sequence>
<evidence type="ECO:0000313" key="2">
    <source>
        <dbReference type="Proteomes" id="UP000653797"/>
    </source>
</evidence>
<organism evidence="1 2">
    <name type="scientific">Spirosoma validum</name>
    <dbReference type="NCBI Taxonomy" id="2771355"/>
    <lineage>
        <taxon>Bacteria</taxon>
        <taxon>Pseudomonadati</taxon>
        <taxon>Bacteroidota</taxon>
        <taxon>Cytophagia</taxon>
        <taxon>Cytophagales</taxon>
        <taxon>Cytophagaceae</taxon>
        <taxon>Spirosoma</taxon>
    </lineage>
</organism>
<accession>A0A927B7G3</accession>
<name>A0A927B7G3_9BACT</name>
<reference evidence="1" key="1">
    <citation type="submission" date="2020-09" db="EMBL/GenBank/DDBJ databases">
        <authorList>
            <person name="Kim M.K."/>
        </authorList>
    </citation>
    <scope>NUCLEOTIDE SEQUENCE</scope>
    <source>
        <strain evidence="1">BT704</strain>
    </source>
</reference>
<keyword evidence="2" id="KW-1185">Reference proteome</keyword>